<dbReference type="InterPro" id="IPR008978">
    <property type="entry name" value="HSP20-like_chaperone"/>
</dbReference>
<protein>
    <recommendedName>
        <fullName evidence="3">NudC domain-containing protein 1</fullName>
    </recommendedName>
</protein>
<evidence type="ECO:0000256" key="2">
    <source>
        <dbReference type="ARBA" id="ARBA00004496"/>
    </source>
</evidence>
<dbReference type="InterPro" id="IPR037895">
    <property type="entry name" value="NUDCD1"/>
</dbReference>
<comment type="subcellular location">
    <subcellularLocation>
        <location evidence="2">Cytoplasm</location>
    </subcellularLocation>
    <subcellularLocation>
        <location evidence="1">Nucleus</location>
    </subcellularLocation>
</comment>
<dbReference type="EnsemblMetazoa" id="XM_017130073.2">
    <property type="protein sequence ID" value="XP_016985562.1"/>
    <property type="gene ID" value="LOC108049046"/>
</dbReference>
<evidence type="ECO:0000256" key="5">
    <source>
        <dbReference type="ARBA" id="ARBA00023242"/>
    </source>
</evidence>
<dbReference type="Gene3D" id="2.60.40.790">
    <property type="match status" value="1"/>
</dbReference>
<evidence type="ECO:0000256" key="4">
    <source>
        <dbReference type="ARBA" id="ARBA00022490"/>
    </source>
</evidence>
<dbReference type="PANTHER" id="PTHR21664:SF1">
    <property type="entry name" value="NUDC DOMAIN-CONTAINING PROTEIN 1"/>
    <property type="match status" value="1"/>
</dbReference>
<evidence type="ECO:0000256" key="3">
    <source>
        <dbReference type="ARBA" id="ARBA00018915"/>
    </source>
</evidence>
<proteinExistence type="predicted"/>
<dbReference type="RefSeq" id="XP_016985562.1">
    <property type="nucleotide sequence ID" value="XM_017130073.1"/>
</dbReference>
<keyword evidence="5" id="KW-0539">Nucleus</keyword>
<dbReference type="Pfam" id="PF04969">
    <property type="entry name" value="CS"/>
    <property type="match status" value="1"/>
</dbReference>
<dbReference type="AlphaFoldDB" id="A0A6P4F5H9"/>
<dbReference type="GO" id="GO:0005634">
    <property type="term" value="C:nucleus"/>
    <property type="evidence" value="ECO:0007669"/>
    <property type="project" value="UniProtKB-SubCell"/>
</dbReference>
<name>A0A6P4F5H9_DRORH</name>
<reference evidence="8" key="3">
    <citation type="submission" date="2025-05" db="UniProtKB">
        <authorList>
            <consortium name="EnsemblMetazoa"/>
        </authorList>
    </citation>
    <scope>IDENTIFICATION</scope>
</reference>
<evidence type="ECO:0000313" key="10">
    <source>
        <dbReference type="RefSeq" id="XP_016985562.1"/>
    </source>
</evidence>
<reference evidence="10" key="2">
    <citation type="submission" date="2025-04" db="UniProtKB">
        <authorList>
            <consortium name="RefSeq"/>
        </authorList>
    </citation>
    <scope>IDENTIFICATION</scope>
</reference>
<dbReference type="PROSITE" id="PS51203">
    <property type="entry name" value="CS"/>
    <property type="match status" value="1"/>
</dbReference>
<evidence type="ECO:0000256" key="6">
    <source>
        <dbReference type="SAM" id="MobiDB-lite"/>
    </source>
</evidence>
<feature type="region of interest" description="Disordered" evidence="6">
    <location>
        <begin position="387"/>
        <end position="413"/>
    </location>
</feature>
<dbReference type="PANTHER" id="PTHR21664">
    <property type="entry name" value="CHRONIC MYELOGENOUS LEUKEMIA TUMOR ANTIGEN 66"/>
    <property type="match status" value="1"/>
</dbReference>
<dbReference type="CDD" id="cd06467">
    <property type="entry name" value="p23_NUDC_like"/>
    <property type="match status" value="1"/>
</dbReference>
<reference evidence="9" key="1">
    <citation type="journal article" date="2021" name="Elife">
        <title>Highly contiguous assemblies of 101 drosophilid genomes.</title>
        <authorList>
            <person name="Kim B.Y."/>
            <person name="Wang J.R."/>
            <person name="Miller D.E."/>
            <person name="Barmina O."/>
            <person name="Delaney E."/>
            <person name="Thompson A."/>
            <person name="Comeault A.A."/>
            <person name="Peede D."/>
            <person name="D'Agostino E.R."/>
            <person name="Pelaez J."/>
            <person name="Aguilar J.M."/>
            <person name="Haji D."/>
            <person name="Matsunaga T."/>
            <person name="Armstrong E.E."/>
            <person name="Zych M."/>
            <person name="Ogawa Y."/>
            <person name="Stamenkovic-Radak M."/>
            <person name="Jelic M."/>
            <person name="Veselinovic M.S."/>
            <person name="Tanaskovic M."/>
            <person name="Eric P."/>
            <person name="Gao J.J."/>
            <person name="Katoh T.K."/>
            <person name="Toda M.J."/>
            <person name="Watabe H."/>
            <person name="Watada M."/>
            <person name="Davis J.S."/>
            <person name="Moyle L.C."/>
            <person name="Manoli G."/>
            <person name="Bertolini E."/>
            <person name="Kostal V."/>
            <person name="Hawley R.S."/>
            <person name="Takahashi A."/>
            <person name="Jones C.D."/>
            <person name="Price D.K."/>
            <person name="Whiteman N."/>
            <person name="Kopp A."/>
            <person name="Matute D.R."/>
            <person name="Petrov D.A."/>
        </authorList>
    </citation>
    <scope>NUCLEOTIDE SEQUENCE [LARGE SCALE GENOMIC DNA]</scope>
</reference>
<dbReference type="OrthoDB" id="428655at2759"/>
<dbReference type="SUPFAM" id="SSF49764">
    <property type="entry name" value="HSP20-like chaperones"/>
    <property type="match status" value="1"/>
</dbReference>
<accession>A0A6P4F5H9</accession>
<evidence type="ECO:0000256" key="1">
    <source>
        <dbReference type="ARBA" id="ARBA00004123"/>
    </source>
</evidence>
<dbReference type="GO" id="GO:0005737">
    <property type="term" value="C:cytoplasm"/>
    <property type="evidence" value="ECO:0007669"/>
    <property type="project" value="UniProtKB-SubCell"/>
</dbReference>
<sequence length="588" mass="66158">MPVVELSVDRSLVCPNFDGYKLSFDPVPVLRQELESNPLRLEPHPNQFSLLHVELFARHNLLFADPWLRHHSYYVNVRHQLVQCIYDPQSGRARGQRVVYALEYRDQGDGHIHRSGDYNYSVCFLSERLCVICDGMTSYHLLDTGDRSRSGLETWQRITRTPVDHGSEHRGFVLYDARLDVVQERKQISLVAGHVARRVVGRDQTHVYYMDLTWGRWTQCLASGEWAYSVCQRLETTGSVHYCAFEPRAESLIIASNREVQTPEQRQAADDAAAAAAAAVSSVPPVVQLQNGHDREHSFSWTQTDDDVLIRFQLPAAASRNDFDIRCTSSTVLVNHLDHKLLCGELYAGVDNDLTTWTMEADGLQLTLVKAEHQHWPQLLTQEDLAPGEAGGEEEPDTMADPPLPIPNLEDPIEECDLGLPDEDIKMVRFNLTGGDITHTIFLGSTPLLFSATLRPGFPAAFATRQGVDASVWLQMYQPSRPDVWSVRHEGQLHAFGYVQASKEQRKFTACCPDLEYVVICESFRHVLVYRPRNDSAGGLRKRNGPPVTVGKQNLITLDNNAGEILGMSTANNLITILTNFALLHLQV</sequence>
<evidence type="ECO:0000313" key="8">
    <source>
        <dbReference type="EnsemblMetazoa" id="XP_016985562.1"/>
    </source>
</evidence>
<organism evidence="10">
    <name type="scientific">Drosophila rhopaloa</name>
    <name type="common">Fruit fly</name>
    <dbReference type="NCBI Taxonomy" id="1041015"/>
    <lineage>
        <taxon>Eukaryota</taxon>
        <taxon>Metazoa</taxon>
        <taxon>Ecdysozoa</taxon>
        <taxon>Arthropoda</taxon>
        <taxon>Hexapoda</taxon>
        <taxon>Insecta</taxon>
        <taxon>Pterygota</taxon>
        <taxon>Neoptera</taxon>
        <taxon>Endopterygota</taxon>
        <taxon>Diptera</taxon>
        <taxon>Brachycera</taxon>
        <taxon>Muscomorpha</taxon>
        <taxon>Ephydroidea</taxon>
        <taxon>Drosophilidae</taxon>
        <taxon>Drosophila</taxon>
        <taxon>Sophophora</taxon>
    </lineage>
</organism>
<evidence type="ECO:0000259" key="7">
    <source>
        <dbReference type="PROSITE" id="PS51203"/>
    </source>
</evidence>
<evidence type="ECO:0000313" key="9">
    <source>
        <dbReference type="Proteomes" id="UP001652680"/>
    </source>
</evidence>
<gene>
    <name evidence="10" type="primary">LOC108049046</name>
    <name evidence="8" type="synonym">108049046</name>
</gene>
<keyword evidence="4" id="KW-0963">Cytoplasm</keyword>
<dbReference type="Proteomes" id="UP001652680">
    <property type="component" value="Unassembled WGS sequence"/>
</dbReference>
<dbReference type="InterPro" id="IPR007052">
    <property type="entry name" value="CS_dom"/>
</dbReference>
<keyword evidence="9" id="KW-1185">Reference proteome</keyword>
<feature type="domain" description="CS" evidence="7">
    <location>
        <begin position="294"/>
        <end position="380"/>
    </location>
</feature>
<dbReference type="GeneID" id="108049046"/>